<name>A0ABU9HB89_9GAMM</name>
<dbReference type="InterPro" id="IPR052521">
    <property type="entry name" value="Cell_div_SPOR-domain"/>
</dbReference>
<evidence type="ECO:0000313" key="3">
    <source>
        <dbReference type="Proteomes" id="UP001366060"/>
    </source>
</evidence>
<dbReference type="RefSeq" id="WP_341627711.1">
    <property type="nucleotide sequence ID" value="NZ_JBAKBA010000015.1"/>
</dbReference>
<dbReference type="InterPro" id="IPR007730">
    <property type="entry name" value="SPOR-like_dom"/>
</dbReference>
<dbReference type="Pfam" id="PF05036">
    <property type="entry name" value="SPOR"/>
    <property type="match status" value="1"/>
</dbReference>
<dbReference type="PANTHER" id="PTHR38687">
    <property type="entry name" value="CELL DIVISION PROTEIN DEDD-RELATED"/>
    <property type="match status" value="1"/>
</dbReference>
<dbReference type="PANTHER" id="PTHR38687:SF1">
    <property type="entry name" value="CELL DIVISION PROTEIN DEDD"/>
    <property type="match status" value="1"/>
</dbReference>
<reference evidence="2 3" key="1">
    <citation type="submission" date="2024-02" db="EMBL/GenBank/DDBJ databases">
        <title>Bacteria isolated from the canopy kelp, Nereocystis luetkeana.</title>
        <authorList>
            <person name="Pfister C.A."/>
            <person name="Younker I.T."/>
            <person name="Light S.H."/>
        </authorList>
    </citation>
    <scope>NUCLEOTIDE SEQUENCE [LARGE SCALE GENOMIC DNA]</scope>
    <source>
        <strain evidence="2 3">TI.2.07</strain>
    </source>
</reference>
<feature type="domain" description="SPOR" evidence="1">
    <location>
        <begin position="121"/>
        <end position="200"/>
    </location>
</feature>
<dbReference type="PROSITE" id="PS51724">
    <property type="entry name" value="SPOR"/>
    <property type="match status" value="1"/>
</dbReference>
<gene>
    <name evidence="2" type="ORF">V6255_08210</name>
</gene>
<dbReference type="SUPFAM" id="SSF110997">
    <property type="entry name" value="Sporulation related repeat"/>
    <property type="match status" value="1"/>
</dbReference>
<comment type="caution">
    <text evidence="2">The sequence shown here is derived from an EMBL/GenBank/DDBJ whole genome shotgun (WGS) entry which is preliminary data.</text>
</comment>
<sequence length="205" mass="22553">MDSQFKNRLVGVTILVALVVIFLPSLIDGKKTTYQQEFVATPIKPELKEHSKTFPETTAVNNEQLIIENEPNGDDQSETESTSDWKVEEVASTVVIDEPTAQPAEIKSAPTPKPVTVKAPVFDDPAWTIQLGAFQNKANINTLLKKLNKAGFQAHTVPKEVIDGQLTRVFVGPDVSKEKLEEKLPRLKSLTSLNGKLVPFNPIAP</sequence>
<organism evidence="2 3">
    <name type="scientific">Psychromonas arctica</name>
    <dbReference type="NCBI Taxonomy" id="168275"/>
    <lineage>
        <taxon>Bacteria</taxon>
        <taxon>Pseudomonadati</taxon>
        <taxon>Pseudomonadota</taxon>
        <taxon>Gammaproteobacteria</taxon>
        <taxon>Alteromonadales</taxon>
        <taxon>Psychromonadaceae</taxon>
        <taxon>Psychromonas</taxon>
    </lineage>
</organism>
<evidence type="ECO:0000259" key="1">
    <source>
        <dbReference type="PROSITE" id="PS51724"/>
    </source>
</evidence>
<dbReference type="Proteomes" id="UP001366060">
    <property type="component" value="Unassembled WGS sequence"/>
</dbReference>
<dbReference type="InterPro" id="IPR036680">
    <property type="entry name" value="SPOR-like_sf"/>
</dbReference>
<dbReference type="Gene3D" id="3.30.70.1070">
    <property type="entry name" value="Sporulation related repeat"/>
    <property type="match status" value="1"/>
</dbReference>
<evidence type="ECO:0000313" key="2">
    <source>
        <dbReference type="EMBL" id="MEL0659124.1"/>
    </source>
</evidence>
<proteinExistence type="predicted"/>
<keyword evidence="3" id="KW-1185">Reference proteome</keyword>
<dbReference type="EMBL" id="JBAKBA010000015">
    <property type="protein sequence ID" value="MEL0659124.1"/>
    <property type="molecule type" value="Genomic_DNA"/>
</dbReference>
<accession>A0ABU9HB89</accession>
<protein>
    <submittedName>
        <fullName evidence="2">SPOR domain-containing protein</fullName>
    </submittedName>
</protein>